<protein>
    <recommendedName>
        <fullName evidence="7">Protein-methionine-sulfoxide reductase heme-binding subunit MsrQ</fullName>
    </recommendedName>
    <alternativeName>
        <fullName evidence="7">Flavocytochrome MsrQ</fullName>
    </alternativeName>
</protein>
<organism evidence="9 10">
    <name type="scientific">Terriglobus saanensis (strain ATCC BAA-1853 / DSM 23119 / SP1PR4)</name>
    <dbReference type="NCBI Taxonomy" id="401053"/>
    <lineage>
        <taxon>Bacteria</taxon>
        <taxon>Pseudomonadati</taxon>
        <taxon>Acidobacteriota</taxon>
        <taxon>Terriglobia</taxon>
        <taxon>Terriglobales</taxon>
        <taxon>Acidobacteriaceae</taxon>
        <taxon>Terriglobus</taxon>
    </lineage>
</organism>
<comment type="subcellular location">
    <subcellularLocation>
        <location evidence="7">Cell inner membrane</location>
        <topology evidence="7">Multi-pass membrane protein</topology>
    </subcellularLocation>
    <subcellularLocation>
        <location evidence="1">Membrane</location>
        <topology evidence="1">Multi-pass membrane protein</topology>
    </subcellularLocation>
</comment>
<keyword evidence="7" id="KW-0285">Flavoprotein</keyword>
<feature type="transmembrane region" description="Helical" evidence="7">
    <location>
        <begin position="38"/>
        <end position="59"/>
    </location>
</feature>
<keyword evidence="7" id="KW-0288">FMN</keyword>
<evidence type="ECO:0000256" key="4">
    <source>
        <dbReference type="ARBA" id="ARBA00022989"/>
    </source>
</evidence>
<dbReference type="AlphaFoldDB" id="E8V3B6"/>
<dbReference type="GO" id="GO:0030091">
    <property type="term" value="P:protein repair"/>
    <property type="evidence" value="ECO:0007669"/>
    <property type="project" value="UniProtKB-UniRule"/>
</dbReference>
<dbReference type="GO" id="GO:0016679">
    <property type="term" value="F:oxidoreductase activity, acting on diphenols and related substances as donors"/>
    <property type="evidence" value="ECO:0007669"/>
    <property type="project" value="TreeGrafter"/>
</dbReference>
<feature type="transmembrane region" description="Helical" evidence="7">
    <location>
        <begin position="198"/>
        <end position="217"/>
    </location>
</feature>
<dbReference type="Proteomes" id="UP000006844">
    <property type="component" value="Chromosome"/>
</dbReference>
<comment type="cofactor">
    <cofactor evidence="7">
        <name>heme b</name>
        <dbReference type="ChEBI" id="CHEBI:60344"/>
    </cofactor>
    <text evidence="7">Binds 1 heme b (iron(II)-protoporphyrin IX) group per subunit.</text>
</comment>
<keyword evidence="6 7" id="KW-0472">Membrane</keyword>
<feature type="transmembrane region" description="Helical" evidence="7">
    <location>
        <begin position="79"/>
        <end position="101"/>
    </location>
</feature>
<dbReference type="GO" id="GO:0009055">
    <property type="term" value="F:electron transfer activity"/>
    <property type="evidence" value="ECO:0007669"/>
    <property type="project" value="UniProtKB-UniRule"/>
</dbReference>
<evidence type="ECO:0000313" key="10">
    <source>
        <dbReference type="Proteomes" id="UP000006844"/>
    </source>
</evidence>
<evidence type="ECO:0000313" key="9">
    <source>
        <dbReference type="EMBL" id="ADV82473.1"/>
    </source>
</evidence>
<dbReference type="PANTHER" id="PTHR36964">
    <property type="entry name" value="PROTEIN-METHIONINE-SULFOXIDE REDUCTASE HEME-BINDING SUBUNIT MSRQ"/>
    <property type="match status" value="1"/>
</dbReference>
<dbReference type="PANTHER" id="PTHR36964:SF1">
    <property type="entry name" value="PROTEIN-METHIONINE-SULFOXIDE REDUCTASE HEME-BINDING SUBUNIT MSRQ"/>
    <property type="match status" value="1"/>
</dbReference>
<evidence type="ECO:0000256" key="6">
    <source>
        <dbReference type="ARBA" id="ARBA00023136"/>
    </source>
</evidence>
<keyword evidence="7" id="KW-0997">Cell inner membrane</keyword>
<accession>E8V3B6</accession>
<reference evidence="9 10" key="1">
    <citation type="journal article" date="2012" name="Stand. Genomic Sci.">
        <title>Complete genome sequence of Terriglobus saanensis type strain SP1PR4(T), an Acidobacteria from tundra soil.</title>
        <authorList>
            <person name="Rawat S.R."/>
            <person name="Mannisto M.K."/>
            <person name="Starovoytov V."/>
            <person name="Goodwin L."/>
            <person name="Nolan M."/>
            <person name="Hauser L."/>
            <person name="Land M."/>
            <person name="Davenport K.W."/>
            <person name="Woyke T."/>
            <person name="Haggblom M.M."/>
        </authorList>
    </citation>
    <scope>NUCLEOTIDE SEQUENCE</scope>
    <source>
        <strain evidence="10">ATCC BAA-1853 / DSM 23119 / SP1PR4</strain>
    </source>
</reference>
<keyword evidence="7" id="KW-0249">Electron transport</keyword>
<feature type="transmembrane region" description="Helical" evidence="7">
    <location>
        <begin position="175"/>
        <end position="192"/>
    </location>
</feature>
<dbReference type="STRING" id="401053.AciPR4_1666"/>
<keyword evidence="4 7" id="KW-1133">Transmembrane helix</keyword>
<dbReference type="InterPro" id="IPR022837">
    <property type="entry name" value="MsrQ-like"/>
</dbReference>
<feature type="domain" description="Ferric oxidoreductase" evidence="8">
    <location>
        <begin position="45"/>
        <end position="184"/>
    </location>
</feature>
<keyword evidence="10" id="KW-1185">Reference proteome</keyword>
<evidence type="ECO:0000256" key="2">
    <source>
        <dbReference type="ARBA" id="ARBA00022448"/>
    </source>
</evidence>
<feature type="transmembrane region" description="Helical" evidence="7">
    <location>
        <begin position="137"/>
        <end position="154"/>
    </location>
</feature>
<dbReference type="GO" id="GO:0010181">
    <property type="term" value="F:FMN binding"/>
    <property type="evidence" value="ECO:0007669"/>
    <property type="project" value="UniProtKB-UniRule"/>
</dbReference>
<keyword evidence="7" id="KW-0349">Heme</keyword>
<keyword evidence="7" id="KW-1003">Cell membrane</keyword>
<dbReference type="HAMAP" id="MF_01207">
    <property type="entry name" value="MsrQ"/>
    <property type="match status" value="1"/>
</dbReference>
<evidence type="ECO:0000259" key="8">
    <source>
        <dbReference type="Pfam" id="PF01794"/>
    </source>
</evidence>
<dbReference type="RefSeq" id="WP_013568206.1">
    <property type="nucleotide sequence ID" value="NC_014963.1"/>
</dbReference>
<proteinExistence type="inferred from homology"/>
<comment type="cofactor">
    <cofactor evidence="7">
        <name>FMN</name>
        <dbReference type="ChEBI" id="CHEBI:58210"/>
    </cofactor>
    <text evidence="7">Binds 1 FMN per subunit.</text>
</comment>
<dbReference type="KEGG" id="tsa:AciPR4_1666"/>
<keyword evidence="5 7" id="KW-0408">Iron</keyword>
<comment type="similarity">
    <text evidence="7">Belongs to the MsrQ family.</text>
</comment>
<evidence type="ECO:0000256" key="1">
    <source>
        <dbReference type="ARBA" id="ARBA00004141"/>
    </source>
</evidence>
<dbReference type="EMBL" id="CP002467">
    <property type="protein sequence ID" value="ADV82473.1"/>
    <property type="molecule type" value="Genomic_DNA"/>
</dbReference>
<keyword evidence="7" id="KW-0479">Metal-binding</keyword>
<keyword evidence="2 7" id="KW-0813">Transport</keyword>
<dbReference type="OrthoDB" id="9788328at2"/>
<keyword evidence="3 7" id="KW-0812">Transmembrane</keyword>
<dbReference type="GO" id="GO:0046872">
    <property type="term" value="F:metal ion binding"/>
    <property type="evidence" value="ECO:0007669"/>
    <property type="project" value="UniProtKB-KW"/>
</dbReference>
<evidence type="ECO:0000256" key="7">
    <source>
        <dbReference type="HAMAP-Rule" id="MF_01207"/>
    </source>
</evidence>
<dbReference type="InterPro" id="IPR013130">
    <property type="entry name" value="Fe3_Rdtase_TM_dom"/>
</dbReference>
<comment type="subunit">
    <text evidence="7">Heterodimer of a catalytic subunit (MsrP) and a heme-binding subunit (MsrQ).</text>
</comment>
<sequence>MNNNAIRLLKPLVFLFCLLPVAALVRQAQQGNLGADPVAHITHFTGNWAMYMLLLSLAITPVRRISSKLAWLIRFRRMLGLYAFFYATLHLATYVFLFSGFDIAGAFSNLRIHDFHGIAEQWRAVWPVMVTDIQKRRFIQVGLLAWFILFLLAITSPQWVMRKMGGKPWQTLHRSVYAAAVLAVIHFAWTLKKGNLEWWKDGLVLAILLGLRILWSLQKRFAQGRPKVAVSR</sequence>
<dbReference type="eggNOG" id="COG2717">
    <property type="taxonomic scope" value="Bacteria"/>
</dbReference>
<evidence type="ECO:0000256" key="3">
    <source>
        <dbReference type="ARBA" id="ARBA00022692"/>
    </source>
</evidence>
<comment type="function">
    <text evidence="7">Part of the MsrPQ system that repairs oxidized cell envelope proteins containing methionine sulfoxide residues (Met-O), using respiratory chain electrons. Thus protects these proteins from oxidative-stress damage caused by reactive species of oxygen and chlorine. MsrPQ is essential for the maintenance of envelope integrity under bleach stress, rescuing a wide series of structurally unrelated cell envelope proteins from methionine oxidation. MsrQ provides electrons for reduction to the reductase catalytic subunit MsrP, using the quinone pool of the respiratory chain.</text>
</comment>
<dbReference type="GO" id="GO:0005886">
    <property type="term" value="C:plasma membrane"/>
    <property type="evidence" value="ECO:0007669"/>
    <property type="project" value="UniProtKB-SubCell"/>
</dbReference>
<name>E8V3B6_TERSS</name>
<gene>
    <name evidence="7" type="primary">msrQ</name>
    <name evidence="9" type="ordered locus">AciPR4_1666</name>
</gene>
<dbReference type="Pfam" id="PF01794">
    <property type="entry name" value="Ferric_reduct"/>
    <property type="match status" value="1"/>
</dbReference>
<comment type="caution">
    <text evidence="7">Lacks conserved residue(s) required for the propagation of feature annotation.</text>
</comment>
<evidence type="ECO:0000256" key="5">
    <source>
        <dbReference type="ARBA" id="ARBA00023004"/>
    </source>
</evidence>
<dbReference type="HOGENOM" id="CLU_080662_0_1_0"/>
<dbReference type="GO" id="GO:0020037">
    <property type="term" value="F:heme binding"/>
    <property type="evidence" value="ECO:0007669"/>
    <property type="project" value="UniProtKB-UniRule"/>
</dbReference>